<dbReference type="OrthoDB" id="10261210at2759"/>
<dbReference type="InterPro" id="IPR028282">
    <property type="entry name" value="WASH-7_central"/>
</dbReference>
<dbReference type="GO" id="GO:0016197">
    <property type="term" value="P:endosomal transport"/>
    <property type="evidence" value="ECO:0007669"/>
    <property type="project" value="TreeGrafter"/>
</dbReference>
<evidence type="ECO:0008006" key="6">
    <source>
        <dbReference type="Google" id="ProtNLM"/>
    </source>
</evidence>
<dbReference type="AlphaFoldDB" id="A0A7M7J3Z9"/>
<dbReference type="EnsemblMetazoa" id="XM_001602398">
    <property type="protein sequence ID" value="XP_001602448"/>
    <property type="gene ID" value="LOC100118493"/>
</dbReference>
<evidence type="ECO:0000259" key="1">
    <source>
        <dbReference type="Pfam" id="PF14744"/>
    </source>
</evidence>
<dbReference type="PANTHER" id="PTHR31409">
    <property type="entry name" value="WASH COMPLEX SUBUNIT 4"/>
    <property type="match status" value="1"/>
</dbReference>
<dbReference type="GO" id="GO:0071203">
    <property type="term" value="C:WASH complex"/>
    <property type="evidence" value="ECO:0007669"/>
    <property type="project" value="InterPro"/>
</dbReference>
<dbReference type="Pfam" id="PF14744">
    <property type="entry name" value="WASH-7_mid"/>
    <property type="match status" value="1"/>
</dbReference>
<dbReference type="EnsemblMetazoa" id="XM_008218646">
    <property type="protein sequence ID" value="XP_008216868"/>
    <property type="gene ID" value="LOC100118493"/>
</dbReference>
<dbReference type="Pfam" id="PF14746">
    <property type="entry name" value="WASH-7_C"/>
    <property type="match status" value="1"/>
</dbReference>
<dbReference type="InterPro" id="IPR028191">
    <property type="entry name" value="WASH-4_N"/>
</dbReference>
<dbReference type="OMA" id="RCNIFIQ"/>
<dbReference type="Proteomes" id="UP000002358">
    <property type="component" value="Chromosome 5"/>
</dbReference>
<reference evidence="4" key="1">
    <citation type="submission" date="2021-01" db="UniProtKB">
        <authorList>
            <consortium name="EnsemblMetazoa"/>
        </authorList>
    </citation>
    <scope>IDENTIFICATION</scope>
</reference>
<dbReference type="Pfam" id="PF14745">
    <property type="entry name" value="WASH-4_N"/>
    <property type="match status" value="1"/>
</dbReference>
<feature type="domain" description="WASH complex subunit 7 central" evidence="1">
    <location>
        <begin position="565"/>
        <end position="900"/>
    </location>
</feature>
<name>A0A7M7J3Z9_NASVI</name>
<accession>A0A7M7J3Z9</accession>
<feature type="domain" description="WASH complex subunit 4 N-terminal" evidence="2">
    <location>
        <begin position="28"/>
        <end position="563"/>
    </location>
</feature>
<dbReference type="InterPro" id="IPR028283">
    <property type="entry name" value="WASH-7_C"/>
</dbReference>
<evidence type="ECO:0000313" key="4">
    <source>
        <dbReference type="EnsemblMetazoa" id="XP_016844722"/>
    </source>
</evidence>
<dbReference type="GO" id="GO:0007032">
    <property type="term" value="P:endosome organization"/>
    <property type="evidence" value="ECO:0007669"/>
    <property type="project" value="TreeGrafter"/>
</dbReference>
<dbReference type="FunCoup" id="A0A7M7J3Z9">
    <property type="interactions" value="1969"/>
</dbReference>
<evidence type="ECO:0000313" key="5">
    <source>
        <dbReference type="Proteomes" id="UP000002358"/>
    </source>
</evidence>
<evidence type="ECO:0000259" key="2">
    <source>
        <dbReference type="Pfam" id="PF14745"/>
    </source>
</evidence>
<proteinExistence type="predicted"/>
<dbReference type="PANTHER" id="PTHR31409:SF0">
    <property type="entry name" value="WASH COMPLEX SUBUNIT 4"/>
    <property type="match status" value="1"/>
</dbReference>
<sequence>MIEAPVWSSKRDDTIYKAAGAAHLRKYGQFFENLAEKCWQESSSLEYVIEGPIRLIYKVYEDISILSLAETENKTFSKLLASVGGTCREIRLLKAEANKFYEKLFSHGERCADQEGYKMENLLSDLQDLSIYTNRIYTVVHLTVRQLSSLANSSHREIYLPLLIEHLMDLFVILVTLDELISNQSALAEQWKVYRVKVRSVLHNAAQLNIPEARILTYEKLLKDLHVQLLSKNLFLKAIEHVMDVNKSTTMCDHMLCFLKNTITDVESKINDNAAINKNWIQVNVGIVVLIKLFGTCDKKLLKRIVEVNKKLYAVTLVGNIVWLPNDFLVDCLPREGITAIPTQVGEKLLTGRIQRLPLVVSNLIQRAMMWGIEMQTLLIKTGLQIFSEIERKRNLLIEILLLMRQIRENVSFVTNLHAFLLKPMSRSTVQLICRLIEVQKSLETTFYTLASTVVLSQSQVLQQLTYQILTILETVRKSLTQKDKSYSRERLDALSLIGSSMRLINGPATADRRLILRCALVCASQLTESFKEEEVVKLRYYLDTYDTIVELYDLVLETCDYSVLLHHQSMLPAYLSLVADSNSNISHIAHLFNAFNSAICKQEPSELTEFKISEQKKILIRNVLEPVCREIETSLRLHVHAHLKLDSTNPFKIGAKDGNRIVRSCPLPLDGMMLCAKRYIEHYLDYTFYNLTTVALHDWKTYRTMHALAHHKLALDTVQNHLPTQTLEQGLDALEIMRNIHVFVSRYLYNLHTQTFIEHTSANKHLNTIGIRHIANSIRTHGTGIMSTTVNFVYQFLQVKLHTFSQFLFDEHIKSRLMRDVKFIRAQREKGAAPYTYERAEKFQKEIRKLGMTPDGLSHLDQFRQLITQIGNALGYVRLIRSGGLHASSNAISFLPDINSSSTFDTMCKDLNFSATTQEAAKRLEDDIADLVRNFTEGIHYFKLLVDVFAPAFRDGSKCHHLQQFYAIVPPLTLSFVDNAVSNKEKLFKKNKTGAAFTDDGFAVGVAYINALLDQSNELDALQWFKTVNQYFASEKSTAEGKAEHEDEKLQQTRALTLKRLEERSSEFQLLFYSLSGARVFFKQPDVQ</sequence>
<dbReference type="InterPro" id="IPR027307">
    <property type="entry name" value="WASH7"/>
</dbReference>
<evidence type="ECO:0000259" key="3">
    <source>
        <dbReference type="Pfam" id="PF14746"/>
    </source>
</evidence>
<dbReference type="EnsemblMetazoa" id="XM_016989233">
    <property type="protein sequence ID" value="XP_016844722"/>
    <property type="gene ID" value="LOC100118493"/>
</dbReference>
<dbReference type="InParanoid" id="A0A7M7J3Z9"/>
<organism evidence="4 5">
    <name type="scientific">Nasonia vitripennis</name>
    <name type="common">Parasitic wasp</name>
    <dbReference type="NCBI Taxonomy" id="7425"/>
    <lineage>
        <taxon>Eukaryota</taxon>
        <taxon>Metazoa</taxon>
        <taxon>Ecdysozoa</taxon>
        <taxon>Arthropoda</taxon>
        <taxon>Hexapoda</taxon>
        <taxon>Insecta</taxon>
        <taxon>Pterygota</taxon>
        <taxon>Neoptera</taxon>
        <taxon>Endopterygota</taxon>
        <taxon>Hymenoptera</taxon>
        <taxon>Apocrita</taxon>
        <taxon>Proctotrupomorpha</taxon>
        <taxon>Chalcidoidea</taxon>
        <taxon>Pteromalidae</taxon>
        <taxon>Pteromalinae</taxon>
        <taxon>Nasonia</taxon>
    </lineage>
</organism>
<dbReference type="KEGG" id="nvi:100118493"/>
<dbReference type="GO" id="GO:0005768">
    <property type="term" value="C:endosome"/>
    <property type="evidence" value="ECO:0007669"/>
    <property type="project" value="TreeGrafter"/>
</dbReference>
<protein>
    <recommendedName>
        <fullName evidence="6">WASH complex subunit 4</fullName>
    </recommendedName>
</protein>
<dbReference type="EnsemblMetazoa" id="XM_008218647">
    <property type="protein sequence ID" value="XP_008216869"/>
    <property type="gene ID" value="LOC100118493"/>
</dbReference>
<feature type="domain" description="WASH complex subunit 7 C-terminal" evidence="3">
    <location>
        <begin position="918"/>
        <end position="1084"/>
    </location>
</feature>
<gene>
    <name evidence="4" type="primary">100118493</name>
</gene>
<keyword evidence="5" id="KW-1185">Reference proteome</keyword>